<keyword evidence="3" id="KW-0413">Isomerase</keyword>
<dbReference type="Gene3D" id="3.90.226.10">
    <property type="entry name" value="2-enoyl-CoA Hydratase, Chain A, domain 1"/>
    <property type="match status" value="1"/>
</dbReference>
<evidence type="ECO:0000313" key="4">
    <source>
        <dbReference type="Proteomes" id="UP000051870"/>
    </source>
</evidence>
<dbReference type="EMBL" id="CYTW01000001">
    <property type="protein sequence ID" value="CUJ84044.1"/>
    <property type="molecule type" value="Genomic_DNA"/>
</dbReference>
<dbReference type="SUPFAM" id="SSF52096">
    <property type="entry name" value="ClpP/crotonase"/>
    <property type="match status" value="1"/>
</dbReference>
<name>A0A0P1I180_9RHOB</name>
<comment type="similarity">
    <text evidence="1">Belongs to the enoyl-CoA hydratase/isomerase family.</text>
</comment>
<dbReference type="GO" id="GO:0016829">
    <property type="term" value="F:lyase activity"/>
    <property type="evidence" value="ECO:0007669"/>
    <property type="project" value="UniProtKB-KW"/>
</dbReference>
<dbReference type="InterPro" id="IPR014748">
    <property type="entry name" value="Enoyl-CoA_hydra_C"/>
</dbReference>
<reference evidence="4" key="1">
    <citation type="submission" date="2015-09" db="EMBL/GenBank/DDBJ databases">
        <authorList>
            <person name="Rodrigo-Torres Lidia"/>
            <person name="Arahal R.David."/>
        </authorList>
    </citation>
    <scope>NUCLEOTIDE SEQUENCE [LARGE SCALE GENOMIC DNA]</scope>
    <source>
        <strain evidence="4">CECT 7735</strain>
    </source>
</reference>
<evidence type="ECO:0000256" key="2">
    <source>
        <dbReference type="ARBA" id="ARBA00023239"/>
    </source>
</evidence>
<dbReference type="Proteomes" id="UP000051870">
    <property type="component" value="Unassembled WGS sequence"/>
</dbReference>
<evidence type="ECO:0000313" key="3">
    <source>
        <dbReference type="EMBL" id="CUJ84044.1"/>
    </source>
</evidence>
<sequence length="262" mass="28201">MTEEANVLYSTDGHVATIRLNRARAMNALNAATRAEIRAAQAKAEDDDNIRVVILTGSGSSFTSGTDLKELGEFRGKHGMFDISVRDYKPIIDAITKSDMIYISAINGVAGGVGLSIALSCDLSLMAESATCFAPFSNISLVPDGGLTWLLLQHMGSKRAFAAIAEATHISATECEDMGLVNRVVGDDALEEEAATWAASLAERAPLSLRYAKRIMRAAHTQSHEQISLMESEYQNMCANSEDSMSAVMAFISKQKPVFKGK</sequence>
<dbReference type="InterPro" id="IPR029045">
    <property type="entry name" value="ClpP/crotonase-like_dom_sf"/>
</dbReference>
<dbReference type="PANTHER" id="PTHR11941:SF133">
    <property type="entry name" value="1,2-EPOXYPHENYLACETYL-COA ISOMERASE"/>
    <property type="match status" value="1"/>
</dbReference>
<keyword evidence="4" id="KW-1185">Reference proteome</keyword>
<dbReference type="Pfam" id="PF00378">
    <property type="entry name" value="ECH_1"/>
    <property type="match status" value="1"/>
</dbReference>
<accession>A0A0P1I180</accession>
<protein>
    <submittedName>
        <fullName evidence="3">1,2-epoxyphenylacetyl-CoA isomerase</fullName>
        <ecNumber evidence="3">5.3.3.18</ecNumber>
    </submittedName>
</protein>
<dbReference type="RefSeq" id="WP_058309592.1">
    <property type="nucleotide sequence ID" value="NZ_CYTW01000001.1"/>
</dbReference>
<dbReference type="GO" id="GO:0016853">
    <property type="term" value="F:isomerase activity"/>
    <property type="evidence" value="ECO:0007669"/>
    <property type="project" value="UniProtKB-KW"/>
</dbReference>
<gene>
    <name evidence="3" type="primary">paaG_1</name>
    <name evidence="3" type="ORF">PH7735_00331</name>
</gene>
<dbReference type="STRING" id="1715693.PH7735_00331"/>
<organism evidence="3 4">
    <name type="scientific">Shimia thalassica</name>
    <dbReference type="NCBI Taxonomy" id="1715693"/>
    <lineage>
        <taxon>Bacteria</taxon>
        <taxon>Pseudomonadati</taxon>
        <taxon>Pseudomonadota</taxon>
        <taxon>Alphaproteobacteria</taxon>
        <taxon>Rhodobacterales</taxon>
        <taxon>Roseobacteraceae</taxon>
    </lineage>
</organism>
<dbReference type="EC" id="5.3.3.18" evidence="3"/>
<dbReference type="PANTHER" id="PTHR11941">
    <property type="entry name" value="ENOYL-COA HYDRATASE-RELATED"/>
    <property type="match status" value="1"/>
</dbReference>
<dbReference type="GO" id="GO:0006635">
    <property type="term" value="P:fatty acid beta-oxidation"/>
    <property type="evidence" value="ECO:0007669"/>
    <property type="project" value="TreeGrafter"/>
</dbReference>
<dbReference type="InterPro" id="IPR001753">
    <property type="entry name" value="Enoyl-CoA_hydra/iso"/>
</dbReference>
<dbReference type="GeneID" id="83879422"/>
<proteinExistence type="inferred from homology"/>
<evidence type="ECO:0000256" key="1">
    <source>
        <dbReference type="ARBA" id="ARBA00005254"/>
    </source>
</evidence>
<dbReference type="CDD" id="cd06558">
    <property type="entry name" value="crotonase-like"/>
    <property type="match status" value="1"/>
</dbReference>
<dbReference type="AlphaFoldDB" id="A0A0P1I180"/>
<dbReference type="Gene3D" id="1.10.12.10">
    <property type="entry name" value="Lyase 2-enoyl-coa Hydratase, Chain A, domain 2"/>
    <property type="match status" value="1"/>
</dbReference>
<keyword evidence="2" id="KW-0456">Lyase</keyword>